<feature type="transmembrane region" description="Helical" evidence="2">
    <location>
        <begin position="83"/>
        <end position="109"/>
    </location>
</feature>
<sequence length="328" mass="35737">MAEAFRLLNHHGMKIWVSTLFGGLVVTVLLLVPHLFMGMMLGSQLPSVEETLKSLASEPGMIPKLYALAQTLTDAFATGGSHLIGYAVLVVLLSLLGWTFFLAGLTSSVRDAAVHNKVMLGRFFSGGIRYLFPLLALGLLYELAAGVVGALAALTWPLVEGEFPFRIAWLVVIAFLSLIFLIASSHSMVVLFSDHLGVLRSFASGFKIAILMFGRAFASLLGAAFSALLGMALVLLLSLFPWIILRFFEDGAVAMIVSSLFGGFLFLVLGLFPVILSLGVLFRRYLIRIQDDLFPEDHLEAVMLQPDSSGDDWNTQEEHPSNQTLSRS</sequence>
<accession>A0ABV8JBE6</accession>
<evidence type="ECO:0000256" key="1">
    <source>
        <dbReference type="SAM" id="MobiDB-lite"/>
    </source>
</evidence>
<comment type="caution">
    <text evidence="3">The sequence shown here is derived from an EMBL/GenBank/DDBJ whole genome shotgun (WGS) entry which is preliminary data.</text>
</comment>
<evidence type="ECO:0008006" key="5">
    <source>
        <dbReference type="Google" id="ProtNLM"/>
    </source>
</evidence>
<keyword evidence="2" id="KW-0812">Transmembrane</keyword>
<feature type="transmembrane region" description="Helical" evidence="2">
    <location>
        <begin position="130"/>
        <end position="155"/>
    </location>
</feature>
<feature type="transmembrane region" description="Helical" evidence="2">
    <location>
        <begin position="167"/>
        <end position="192"/>
    </location>
</feature>
<keyword evidence="2" id="KW-0472">Membrane</keyword>
<evidence type="ECO:0000313" key="3">
    <source>
        <dbReference type="EMBL" id="MFC4075678.1"/>
    </source>
</evidence>
<feature type="transmembrane region" description="Helical" evidence="2">
    <location>
        <begin position="256"/>
        <end position="282"/>
    </location>
</feature>
<gene>
    <name evidence="3" type="ORF">ACFOUO_02520</name>
</gene>
<reference evidence="4" key="1">
    <citation type="journal article" date="2019" name="Int. J. Syst. Evol. Microbiol.">
        <title>The Global Catalogue of Microorganisms (GCM) 10K type strain sequencing project: providing services to taxonomists for standard genome sequencing and annotation.</title>
        <authorList>
            <consortium name="The Broad Institute Genomics Platform"/>
            <consortium name="The Broad Institute Genome Sequencing Center for Infectious Disease"/>
            <person name="Wu L."/>
            <person name="Ma J."/>
        </authorList>
    </citation>
    <scope>NUCLEOTIDE SEQUENCE [LARGE SCALE GENOMIC DNA]</scope>
    <source>
        <strain evidence="4">IBRC-M 10813</strain>
    </source>
</reference>
<dbReference type="EMBL" id="JBHSAP010000007">
    <property type="protein sequence ID" value="MFC4075678.1"/>
    <property type="molecule type" value="Genomic_DNA"/>
</dbReference>
<proteinExistence type="predicted"/>
<keyword evidence="2" id="KW-1133">Transmembrane helix</keyword>
<protein>
    <recommendedName>
        <fullName evidence="5">Membrane domain of glycerophosphoryl diester phosphodiesterase</fullName>
    </recommendedName>
</protein>
<evidence type="ECO:0000256" key="2">
    <source>
        <dbReference type="SAM" id="Phobius"/>
    </source>
</evidence>
<dbReference type="Proteomes" id="UP001595843">
    <property type="component" value="Unassembled WGS sequence"/>
</dbReference>
<dbReference type="RefSeq" id="WP_380701831.1">
    <property type="nucleotide sequence ID" value="NZ_JBHSAP010000007.1"/>
</dbReference>
<keyword evidence="4" id="KW-1185">Reference proteome</keyword>
<feature type="transmembrane region" description="Helical" evidence="2">
    <location>
        <begin position="15"/>
        <end position="36"/>
    </location>
</feature>
<evidence type="ECO:0000313" key="4">
    <source>
        <dbReference type="Proteomes" id="UP001595843"/>
    </source>
</evidence>
<feature type="region of interest" description="Disordered" evidence="1">
    <location>
        <begin position="307"/>
        <end position="328"/>
    </location>
</feature>
<name>A0ABV8JBE6_9BACL</name>
<feature type="transmembrane region" description="Helical" evidence="2">
    <location>
        <begin position="213"/>
        <end position="244"/>
    </location>
</feature>
<organism evidence="3 4">
    <name type="scientific">Salinithrix halophila</name>
    <dbReference type="NCBI Taxonomy" id="1485204"/>
    <lineage>
        <taxon>Bacteria</taxon>
        <taxon>Bacillati</taxon>
        <taxon>Bacillota</taxon>
        <taxon>Bacilli</taxon>
        <taxon>Bacillales</taxon>
        <taxon>Thermoactinomycetaceae</taxon>
        <taxon>Salinithrix</taxon>
    </lineage>
</organism>